<comment type="caution">
    <text evidence="2">The sequence shown here is derived from an EMBL/GenBank/DDBJ whole genome shotgun (WGS) entry which is preliminary data.</text>
</comment>
<protein>
    <submittedName>
        <fullName evidence="2">Heterokaryon incompatibility protein-domain-containing protein</fullName>
    </submittedName>
</protein>
<name>A0AAN6YEV1_9PEZI</name>
<reference evidence="2" key="1">
    <citation type="journal article" date="2023" name="Mol. Phylogenet. Evol.">
        <title>Genome-scale phylogeny and comparative genomics of the fungal order Sordariales.</title>
        <authorList>
            <person name="Hensen N."/>
            <person name="Bonometti L."/>
            <person name="Westerberg I."/>
            <person name="Brannstrom I.O."/>
            <person name="Guillou S."/>
            <person name="Cros-Aarteil S."/>
            <person name="Calhoun S."/>
            <person name="Haridas S."/>
            <person name="Kuo A."/>
            <person name="Mondo S."/>
            <person name="Pangilinan J."/>
            <person name="Riley R."/>
            <person name="LaButti K."/>
            <person name="Andreopoulos B."/>
            <person name="Lipzen A."/>
            <person name="Chen C."/>
            <person name="Yan M."/>
            <person name="Daum C."/>
            <person name="Ng V."/>
            <person name="Clum A."/>
            <person name="Steindorff A."/>
            <person name="Ohm R.A."/>
            <person name="Martin F."/>
            <person name="Silar P."/>
            <person name="Natvig D.O."/>
            <person name="Lalanne C."/>
            <person name="Gautier V."/>
            <person name="Ament-Velasquez S.L."/>
            <person name="Kruys A."/>
            <person name="Hutchinson M.I."/>
            <person name="Powell A.J."/>
            <person name="Barry K."/>
            <person name="Miller A.N."/>
            <person name="Grigoriev I.V."/>
            <person name="Debuchy R."/>
            <person name="Gladieux P."/>
            <person name="Hiltunen Thoren M."/>
            <person name="Johannesson H."/>
        </authorList>
    </citation>
    <scope>NUCLEOTIDE SEQUENCE</scope>
    <source>
        <strain evidence="2">PSN293</strain>
    </source>
</reference>
<evidence type="ECO:0000259" key="1">
    <source>
        <dbReference type="Pfam" id="PF06985"/>
    </source>
</evidence>
<proteinExistence type="predicted"/>
<dbReference type="PANTHER" id="PTHR24148:SF82">
    <property type="entry name" value="HETEROKARYON INCOMPATIBILITY DOMAIN-CONTAINING PROTEIN"/>
    <property type="match status" value="1"/>
</dbReference>
<dbReference type="PANTHER" id="PTHR24148">
    <property type="entry name" value="ANKYRIN REPEAT DOMAIN-CONTAINING PROTEIN 39 HOMOLOG-RELATED"/>
    <property type="match status" value="1"/>
</dbReference>
<dbReference type="InterPro" id="IPR010730">
    <property type="entry name" value="HET"/>
</dbReference>
<gene>
    <name evidence="2" type="ORF">QBC37DRAFT_450968</name>
</gene>
<keyword evidence="3" id="KW-1185">Reference proteome</keyword>
<dbReference type="Proteomes" id="UP001301769">
    <property type="component" value="Unassembled WGS sequence"/>
</dbReference>
<evidence type="ECO:0000313" key="3">
    <source>
        <dbReference type="Proteomes" id="UP001301769"/>
    </source>
</evidence>
<dbReference type="Pfam" id="PF06985">
    <property type="entry name" value="HET"/>
    <property type="match status" value="1"/>
</dbReference>
<dbReference type="AlphaFoldDB" id="A0AAN6YEV1"/>
<organism evidence="2 3">
    <name type="scientific">Rhypophila decipiens</name>
    <dbReference type="NCBI Taxonomy" id="261697"/>
    <lineage>
        <taxon>Eukaryota</taxon>
        <taxon>Fungi</taxon>
        <taxon>Dikarya</taxon>
        <taxon>Ascomycota</taxon>
        <taxon>Pezizomycotina</taxon>
        <taxon>Sordariomycetes</taxon>
        <taxon>Sordariomycetidae</taxon>
        <taxon>Sordariales</taxon>
        <taxon>Naviculisporaceae</taxon>
        <taxon>Rhypophila</taxon>
    </lineage>
</organism>
<evidence type="ECO:0000313" key="2">
    <source>
        <dbReference type="EMBL" id="KAK4217198.1"/>
    </source>
</evidence>
<accession>A0AAN6YEV1</accession>
<dbReference type="InterPro" id="IPR052895">
    <property type="entry name" value="HetReg/Transcr_Mod"/>
</dbReference>
<dbReference type="EMBL" id="MU858061">
    <property type="protein sequence ID" value="KAK4217198.1"/>
    <property type="molecule type" value="Genomic_DNA"/>
</dbReference>
<feature type="domain" description="Heterokaryon incompatibility" evidence="1">
    <location>
        <begin position="46"/>
        <end position="239"/>
    </location>
</feature>
<sequence>MMNSTYVYRSLPNHNTIRILHLMPGQFDEVICCTLHVYSLDQAPAYEALSYVWGNIENRKRVVVGGSNFEVTANLDTALRHLRMVKEPRIMWVDALCINQADKAEVSQQVGIMGNVFKSCERVLVWLGTPVPRRSSTRAEISRRIMGAFRINALTRKERPSTIEVEDADNPFTLTRHFANDGHIFDIPGFRRTEYDNNTDEGHGLKARFSETESFLRLWHGFCGGLQSAWWTRIWVVQEVLLPRCATVHFGSWAVEWVELKAAAENHRRHLYTCCGGAAKLIPQKYSFTVDTLLLPEVRGPGSLNSLTGPLDTVLRRYRHKNALDPRDKVYGLLGLTQQYGVSDIHPDYFQDTATVFTAAMTAIVQESPDDLCYLASEGYRKSSSTRDNLPSWVRDFNELPMVEDISVEEDMLQIYFLYTASAGLVTPAGGACYKLEPEPPSIPGRLGVFGIRIGELATLGEVMAKSDDWRAVGKVLEAWHRVAGIRLSLQTKGTWQYALRSRFWRTLIGDAVFEASDTTTAPAGPPPRSFRRFNQDTDTTALDSWISQILKVWKFRLLALVGGIKMPMDDRFVEPLLSNTSRRRFALVDPRQRDDVALVSGGAGGKKMTIGGHVLERMSCGLAPADALVGDQIWLLAGGRKPFVLRPISVTTCAGSELKYSFVGACYLEGAMDGKATGVHSEAAPCRIWLA</sequence>
<reference evidence="2" key="2">
    <citation type="submission" date="2023-05" db="EMBL/GenBank/DDBJ databases">
        <authorList>
            <consortium name="Lawrence Berkeley National Laboratory"/>
            <person name="Steindorff A."/>
            <person name="Hensen N."/>
            <person name="Bonometti L."/>
            <person name="Westerberg I."/>
            <person name="Brannstrom I.O."/>
            <person name="Guillou S."/>
            <person name="Cros-Aarteil S."/>
            <person name="Calhoun S."/>
            <person name="Haridas S."/>
            <person name="Kuo A."/>
            <person name="Mondo S."/>
            <person name="Pangilinan J."/>
            <person name="Riley R."/>
            <person name="Labutti K."/>
            <person name="Andreopoulos B."/>
            <person name="Lipzen A."/>
            <person name="Chen C."/>
            <person name="Yanf M."/>
            <person name="Daum C."/>
            <person name="Ng V."/>
            <person name="Clum A."/>
            <person name="Ohm R."/>
            <person name="Martin F."/>
            <person name="Silar P."/>
            <person name="Natvig D."/>
            <person name="Lalanne C."/>
            <person name="Gautier V."/>
            <person name="Ament-Velasquez S.L."/>
            <person name="Kruys A."/>
            <person name="Hutchinson M.I."/>
            <person name="Powell A.J."/>
            <person name="Barry K."/>
            <person name="Miller A.N."/>
            <person name="Grigoriev I.V."/>
            <person name="Debuchy R."/>
            <person name="Gladieux P."/>
            <person name="Thoren M.H."/>
            <person name="Johannesson H."/>
        </authorList>
    </citation>
    <scope>NUCLEOTIDE SEQUENCE</scope>
    <source>
        <strain evidence="2">PSN293</strain>
    </source>
</reference>